<feature type="signal peptide" evidence="1">
    <location>
        <begin position="1"/>
        <end position="25"/>
    </location>
</feature>
<sequence length="118" mass="12521">MKTALIPSSAVCAFVASISVPTSLAASDAQLAAALADKTLIYRKAAIKTARDGRMTGKVGPQGAWRLDGAWEIKDGKFCGTVKRPVAFAGTRCSNMELTRDSMTISGFNGNPVKWKIQ</sequence>
<feature type="chain" id="PRO_5011608413" evidence="1">
    <location>
        <begin position="26"/>
        <end position="118"/>
    </location>
</feature>
<name>A0A1G5Q6T0_9RHOB</name>
<dbReference type="AlphaFoldDB" id="A0A1G5Q6T0"/>
<dbReference type="Proteomes" id="UP000198767">
    <property type="component" value="Unassembled WGS sequence"/>
</dbReference>
<reference evidence="2 3" key="1">
    <citation type="submission" date="2016-10" db="EMBL/GenBank/DDBJ databases">
        <authorList>
            <person name="de Groot N.N."/>
        </authorList>
    </citation>
    <scope>NUCLEOTIDE SEQUENCE [LARGE SCALE GENOMIC DNA]</scope>
    <source>
        <strain evidence="2 3">U95</strain>
    </source>
</reference>
<dbReference type="STRING" id="1156985.SAMN04488118_10338"/>
<keyword evidence="3" id="KW-1185">Reference proteome</keyword>
<evidence type="ECO:0000313" key="3">
    <source>
        <dbReference type="Proteomes" id="UP000198767"/>
    </source>
</evidence>
<proteinExistence type="predicted"/>
<evidence type="ECO:0000256" key="1">
    <source>
        <dbReference type="SAM" id="SignalP"/>
    </source>
</evidence>
<evidence type="ECO:0000313" key="2">
    <source>
        <dbReference type="EMBL" id="SCZ57170.1"/>
    </source>
</evidence>
<gene>
    <name evidence="2" type="ORF">SAMN04488118_10338</name>
</gene>
<protein>
    <submittedName>
        <fullName evidence="2">Uncharacterized protein</fullName>
    </submittedName>
</protein>
<organism evidence="2 3">
    <name type="scientific">Epibacterium ulvae</name>
    <dbReference type="NCBI Taxonomy" id="1156985"/>
    <lineage>
        <taxon>Bacteria</taxon>
        <taxon>Pseudomonadati</taxon>
        <taxon>Pseudomonadota</taxon>
        <taxon>Alphaproteobacteria</taxon>
        <taxon>Rhodobacterales</taxon>
        <taxon>Roseobacteraceae</taxon>
        <taxon>Epibacterium</taxon>
    </lineage>
</organism>
<dbReference type="RefSeq" id="WP_090217024.1">
    <property type="nucleotide sequence ID" value="NZ_CANMPF010000014.1"/>
</dbReference>
<keyword evidence="1" id="KW-0732">Signal</keyword>
<dbReference type="OrthoDB" id="7874348at2"/>
<dbReference type="EMBL" id="FMWG01000003">
    <property type="protein sequence ID" value="SCZ57170.1"/>
    <property type="molecule type" value="Genomic_DNA"/>
</dbReference>
<accession>A0A1G5Q6T0</accession>